<keyword evidence="2 6" id="KW-0812">Transmembrane</keyword>
<protein>
    <recommendedName>
        <fullName evidence="6">Transport permease protein</fullName>
    </recommendedName>
</protein>
<keyword evidence="9" id="KW-1185">Reference proteome</keyword>
<evidence type="ECO:0000313" key="9">
    <source>
        <dbReference type="Proteomes" id="UP001206128"/>
    </source>
</evidence>
<dbReference type="InterPro" id="IPR051784">
    <property type="entry name" value="Nod_factor_ABC_transporter"/>
</dbReference>
<evidence type="ECO:0000313" key="8">
    <source>
        <dbReference type="EMBL" id="MCP2168451.1"/>
    </source>
</evidence>
<dbReference type="EMBL" id="JAMTCK010000014">
    <property type="protein sequence ID" value="MCP2168451.1"/>
    <property type="molecule type" value="Genomic_DNA"/>
</dbReference>
<feature type="transmembrane region" description="Helical" evidence="6">
    <location>
        <begin position="210"/>
        <end position="236"/>
    </location>
</feature>
<dbReference type="InterPro" id="IPR047817">
    <property type="entry name" value="ABC2_TM_bact-type"/>
</dbReference>
<evidence type="ECO:0000256" key="2">
    <source>
        <dbReference type="ARBA" id="ARBA00022692"/>
    </source>
</evidence>
<comment type="similarity">
    <text evidence="6">Belongs to the ABC-2 integral membrane protein family.</text>
</comment>
<comment type="subcellular location">
    <subcellularLocation>
        <location evidence="6">Cell membrane</location>
        <topology evidence="6">Multi-pass membrane protein</topology>
    </subcellularLocation>
    <subcellularLocation>
        <location evidence="1">Membrane</location>
        <topology evidence="1">Multi-pass membrane protein</topology>
    </subcellularLocation>
</comment>
<dbReference type="Pfam" id="PF01061">
    <property type="entry name" value="ABC2_membrane"/>
    <property type="match status" value="1"/>
</dbReference>
<comment type="caution">
    <text evidence="8">The sequence shown here is derived from an EMBL/GenBank/DDBJ whole genome shotgun (WGS) entry which is preliminary data.</text>
</comment>
<keyword evidence="4 6" id="KW-0472">Membrane</keyword>
<feature type="transmembrane region" description="Helical" evidence="6">
    <location>
        <begin position="102"/>
        <end position="128"/>
    </location>
</feature>
<feature type="domain" description="ABC transmembrane type-2" evidence="7">
    <location>
        <begin position="20"/>
        <end position="242"/>
    </location>
</feature>
<dbReference type="GO" id="GO:0043190">
    <property type="term" value="C:ATP-binding cassette (ABC) transporter complex"/>
    <property type="evidence" value="ECO:0007669"/>
    <property type="project" value="InterPro"/>
</dbReference>
<organism evidence="8 9">
    <name type="scientific">Goodfellowiella coeruleoviolacea</name>
    <dbReference type="NCBI Taxonomy" id="334858"/>
    <lineage>
        <taxon>Bacteria</taxon>
        <taxon>Bacillati</taxon>
        <taxon>Actinomycetota</taxon>
        <taxon>Actinomycetes</taxon>
        <taxon>Pseudonocardiales</taxon>
        <taxon>Pseudonocardiaceae</taxon>
        <taxon>Goodfellowiella</taxon>
    </lineage>
</organism>
<evidence type="ECO:0000256" key="1">
    <source>
        <dbReference type="ARBA" id="ARBA00004141"/>
    </source>
</evidence>
<keyword evidence="6" id="KW-0813">Transport</keyword>
<feature type="transmembrane region" description="Helical" evidence="6">
    <location>
        <begin position="168"/>
        <end position="190"/>
    </location>
</feature>
<dbReference type="PROSITE" id="PS51012">
    <property type="entry name" value="ABC_TM2"/>
    <property type="match status" value="1"/>
</dbReference>
<dbReference type="PANTHER" id="PTHR43229">
    <property type="entry name" value="NODULATION PROTEIN J"/>
    <property type="match status" value="1"/>
</dbReference>
<feature type="transmembrane region" description="Helical" evidence="6">
    <location>
        <begin position="22"/>
        <end position="40"/>
    </location>
</feature>
<feature type="transmembrane region" description="Helical" evidence="6">
    <location>
        <begin position="134"/>
        <end position="156"/>
    </location>
</feature>
<evidence type="ECO:0000256" key="4">
    <source>
        <dbReference type="ARBA" id="ARBA00023136"/>
    </source>
</evidence>
<evidence type="ECO:0000259" key="7">
    <source>
        <dbReference type="PROSITE" id="PS51012"/>
    </source>
</evidence>
<gene>
    <name evidence="8" type="ORF">LX83_005329</name>
</gene>
<dbReference type="Proteomes" id="UP001206128">
    <property type="component" value="Unassembled WGS sequence"/>
</dbReference>
<keyword evidence="3 6" id="KW-1133">Transmembrane helix</keyword>
<keyword evidence="5" id="KW-0046">Antibiotic resistance</keyword>
<dbReference type="GO" id="GO:0046677">
    <property type="term" value="P:response to antibiotic"/>
    <property type="evidence" value="ECO:0007669"/>
    <property type="project" value="UniProtKB-KW"/>
</dbReference>
<evidence type="ECO:0000256" key="5">
    <source>
        <dbReference type="ARBA" id="ARBA00023251"/>
    </source>
</evidence>
<dbReference type="RefSeq" id="WP_253776320.1">
    <property type="nucleotide sequence ID" value="NZ_JAMTCK010000014.1"/>
</dbReference>
<sequence>MDRLGALVRHNALLLRRDPGPVLSRLCMPVLLMVVFEPLYRAAAGTTGEIAIRDTAPRVLVTFSMFAVSTVGVTMIAERTWRTWSWLRATPASAWELVAGKSVPLLGVLLVQQVLVLGLARIAFGLSILAPPLLLFAGLAWALCILACGVLLATFAHSPTQLSSFADVGGLLLSSVGGALVPITLMPAWLRDIAPVSPAYWGVRALRAAVVGDGVATLAAVAVLLVLALAAGWLACWRINRHWSRPELL</sequence>
<dbReference type="PANTHER" id="PTHR43229:SF6">
    <property type="entry name" value="ABC-TYPE MULTIDRUG TRANSPORT SYSTEM, PERMEASE COMPONENT"/>
    <property type="match status" value="1"/>
</dbReference>
<dbReference type="PIRSF" id="PIRSF006648">
    <property type="entry name" value="DrrB"/>
    <property type="match status" value="1"/>
</dbReference>
<feature type="transmembrane region" description="Helical" evidence="6">
    <location>
        <begin position="60"/>
        <end position="81"/>
    </location>
</feature>
<dbReference type="GO" id="GO:0140359">
    <property type="term" value="F:ABC-type transporter activity"/>
    <property type="evidence" value="ECO:0007669"/>
    <property type="project" value="InterPro"/>
</dbReference>
<evidence type="ECO:0000256" key="6">
    <source>
        <dbReference type="RuleBase" id="RU361157"/>
    </source>
</evidence>
<keyword evidence="6" id="KW-1003">Cell membrane</keyword>
<name>A0AAE3GHQ4_9PSEU</name>
<evidence type="ECO:0000256" key="3">
    <source>
        <dbReference type="ARBA" id="ARBA00022989"/>
    </source>
</evidence>
<accession>A0AAE3GHQ4</accession>
<dbReference type="InterPro" id="IPR013525">
    <property type="entry name" value="ABC2_TM"/>
</dbReference>
<reference evidence="8" key="1">
    <citation type="submission" date="2022-06" db="EMBL/GenBank/DDBJ databases">
        <title>Genomic Encyclopedia of Archaeal and Bacterial Type Strains, Phase II (KMG-II): from individual species to whole genera.</title>
        <authorList>
            <person name="Goeker M."/>
        </authorList>
    </citation>
    <scope>NUCLEOTIDE SEQUENCE</scope>
    <source>
        <strain evidence="8">DSM 43935</strain>
    </source>
</reference>
<dbReference type="InterPro" id="IPR000412">
    <property type="entry name" value="ABC_2_transport"/>
</dbReference>
<dbReference type="AlphaFoldDB" id="A0AAE3GHQ4"/>
<proteinExistence type="inferred from homology"/>